<dbReference type="SUPFAM" id="SSF54285">
    <property type="entry name" value="MoaD/ThiS"/>
    <property type="match status" value="1"/>
</dbReference>
<dbReference type="RefSeq" id="WP_034795019.1">
    <property type="nucleotide sequence ID" value="NZ_JMPJ01000070.1"/>
</dbReference>
<dbReference type="STRING" id="910964.GEAM_3930"/>
<dbReference type="Pfam" id="PF02597">
    <property type="entry name" value="ThiS"/>
    <property type="match status" value="1"/>
</dbReference>
<sequence>MKLMINDELHHFAAPLTLLDLLEQLNHSLEGSALAVNQVIIPRHNWSSHPLADGDHILLFQAIAGG</sequence>
<evidence type="ECO:0000313" key="2">
    <source>
        <dbReference type="Proteomes" id="UP000028640"/>
    </source>
</evidence>
<comment type="caution">
    <text evidence="1">The sequence shown here is derived from an EMBL/GenBank/DDBJ whole genome shotgun (WGS) entry which is preliminary data.</text>
</comment>
<name>A0A085G321_EWIA3</name>
<dbReference type="PANTHER" id="PTHR34472:SF1">
    <property type="entry name" value="SULFUR CARRIER PROTEIN THIS"/>
    <property type="match status" value="1"/>
</dbReference>
<organism evidence="1 2">
    <name type="scientific">Ewingella americana (strain ATCC 33852 / DSM 4580 / CCUG 14506 / JCM 5911 / LMG 7869 / NCTC 12157 / CDC 1468-78)</name>
    <dbReference type="NCBI Taxonomy" id="910964"/>
    <lineage>
        <taxon>Bacteria</taxon>
        <taxon>Pseudomonadati</taxon>
        <taxon>Pseudomonadota</taxon>
        <taxon>Gammaproteobacteria</taxon>
        <taxon>Enterobacterales</taxon>
        <taxon>Yersiniaceae</taxon>
        <taxon>Ewingella</taxon>
    </lineage>
</organism>
<dbReference type="Proteomes" id="UP000028640">
    <property type="component" value="Unassembled WGS sequence"/>
</dbReference>
<proteinExistence type="predicted"/>
<keyword evidence="2" id="KW-1185">Reference proteome</keyword>
<dbReference type="EMBL" id="JMPJ01000070">
    <property type="protein sequence ID" value="KFC78116.1"/>
    <property type="molecule type" value="Genomic_DNA"/>
</dbReference>
<evidence type="ECO:0000313" key="1">
    <source>
        <dbReference type="EMBL" id="KFC78116.1"/>
    </source>
</evidence>
<dbReference type="Gene3D" id="3.10.20.30">
    <property type="match status" value="1"/>
</dbReference>
<reference evidence="1 2" key="1">
    <citation type="submission" date="2014-05" db="EMBL/GenBank/DDBJ databases">
        <title>ATOL: Assembling a taxonomically balanced genome-scale reconstruction of the evolutionary history of the Enterobacteriaceae.</title>
        <authorList>
            <person name="Plunkett G.III."/>
            <person name="Neeno-Eckwall E.C."/>
            <person name="Glasner J.D."/>
            <person name="Perna N.T."/>
        </authorList>
    </citation>
    <scope>NUCLEOTIDE SEQUENCE [LARGE SCALE GENOMIC DNA]</scope>
    <source>
        <strain evidence="1 2">ATCC 33852</strain>
    </source>
</reference>
<dbReference type="NCBIfam" id="TIGR01683">
    <property type="entry name" value="thiS"/>
    <property type="match status" value="1"/>
</dbReference>
<dbReference type="PANTHER" id="PTHR34472">
    <property type="entry name" value="SULFUR CARRIER PROTEIN THIS"/>
    <property type="match status" value="1"/>
</dbReference>
<dbReference type="InterPro" id="IPR003749">
    <property type="entry name" value="ThiS/MoaD-like"/>
</dbReference>
<dbReference type="AlphaFoldDB" id="A0A085G321"/>
<dbReference type="GeneID" id="78383294"/>
<dbReference type="OrthoDB" id="6388078at2"/>
<protein>
    <submittedName>
        <fullName evidence="1">Sulfur carrier protein</fullName>
    </submittedName>
</protein>
<dbReference type="InterPro" id="IPR012675">
    <property type="entry name" value="Beta-grasp_dom_sf"/>
</dbReference>
<accession>A0A085G321</accession>
<dbReference type="eggNOG" id="COG2104">
    <property type="taxonomic scope" value="Bacteria"/>
</dbReference>
<dbReference type="InterPro" id="IPR010035">
    <property type="entry name" value="Thi_S"/>
</dbReference>
<dbReference type="InterPro" id="IPR016155">
    <property type="entry name" value="Mopterin_synth/thiamin_S_b"/>
</dbReference>
<gene>
    <name evidence="1" type="primary">thiS</name>
    <name evidence="1" type="ORF">GEAM_3930</name>
</gene>
<dbReference type="CDD" id="cd00565">
    <property type="entry name" value="Ubl_ThiS"/>
    <property type="match status" value="1"/>
</dbReference>